<dbReference type="Proteomes" id="UP000826195">
    <property type="component" value="Unassembled WGS sequence"/>
</dbReference>
<proteinExistence type="predicted"/>
<reference evidence="1 2" key="1">
    <citation type="journal article" date="2021" name="J. Hered.">
        <title>A chromosome-level genome assembly of the parasitoid wasp, Cotesia glomerata (Hymenoptera: Braconidae).</title>
        <authorList>
            <person name="Pinto B.J."/>
            <person name="Weis J.J."/>
            <person name="Gamble T."/>
            <person name="Ode P.J."/>
            <person name="Paul R."/>
            <person name="Zaspel J.M."/>
        </authorList>
    </citation>
    <scope>NUCLEOTIDE SEQUENCE [LARGE SCALE GENOMIC DNA]</scope>
    <source>
        <strain evidence="1">CgM1</strain>
    </source>
</reference>
<accession>A0AAV7I297</accession>
<name>A0AAV7I297_COTGL</name>
<evidence type="ECO:0000313" key="2">
    <source>
        <dbReference type="Proteomes" id="UP000826195"/>
    </source>
</evidence>
<evidence type="ECO:0000313" key="1">
    <source>
        <dbReference type="EMBL" id="KAH0540536.1"/>
    </source>
</evidence>
<gene>
    <name evidence="1" type="ORF">KQX54_018146</name>
</gene>
<keyword evidence="2" id="KW-1185">Reference proteome</keyword>
<comment type="caution">
    <text evidence="1">The sequence shown here is derived from an EMBL/GenBank/DDBJ whole genome shotgun (WGS) entry which is preliminary data.</text>
</comment>
<sequence>MKKQMDSIDFHQEELYLCEFTLHSARRHSKVLNLTTLVADCIFHNAERSHPGRGYTMGFSRRKTDCTLVWEPTETQKKPKREREKKS</sequence>
<protein>
    <submittedName>
        <fullName evidence="1">Uncharacterized protein</fullName>
    </submittedName>
</protein>
<dbReference type="AlphaFoldDB" id="A0AAV7I297"/>
<organism evidence="1 2">
    <name type="scientific">Cotesia glomerata</name>
    <name type="common">Lepidopteran parasitic wasp</name>
    <name type="synonym">Apanteles glomeratus</name>
    <dbReference type="NCBI Taxonomy" id="32391"/>
    <lineage>
        <taxon>Eukaryota</taxon>
        <taxon>Metazoa</taxon>
        <taxon>Ecdysozoa</taxon>
        <taxon>Arthropoda</taxon>
        <taxon>Hexapoda</taxon>
        <taxon>Insecta</taxon>
        <taxon>Pterygota</taxon>
        <taxon>Neoptera</taxon>
        <taxon>Endopterygota</taxon>
        <taxon>Hymenoptera</taxon>
        <taxon>Apocrita</taxon>
        <taxon>Ichneumonoidea</taxon>
        <taxon>Braconidae</taxon>
        <taxon>Microgastrinae</taxon>
        <taxon>Cotesia</taxon>
    </lineage>
</organism>
<dbReference type="EMBL" id="JAHXZJ010002609">
    <property type="protein sequence ID" value="KAH0540536.1"/>
    <property type="molecule type" value="Genomic_DNA"/>
</dbReference>